<organism evidence="3 4">
    <name type="scientific">Acinetobacter calcoaceticus</name>
    <dbReference type="NCBI Taxonomy" id="471"/>
    <lineage>
        <taxon>Bacteria</taxon>
        <taxon>Pseudomonadati</taxon>
        <taxon>Pseudomonadota</taxon>
        <taxon>Gammaproteobacteria</taxon>
        <taxon>Moraxellales</taxon>
        <taxon>Moraxellaceae</taxon>
        <taxon>Acinetobacter</taxon>
        <taxon>Acinetobacter calcoaceticus/baumannii complex</taxon>
    </lineage>
</organism>
<keyword evidence="4" id="KW-1185">Reference proteome</keyword>
<dbReference type="Proteomes" id="UP000294963">
    <property type="component" value="Unassembled WGS sequence"/>
</dbReference>
<evidence type="ECO:0000313" key="3">
    <source>
        <dbReference type="EMBL" id="TCM69789.1"/>
    </source>
</evidence>
<evidence type="ECO:0000256" key="1">
    <source>
        <dbReference type="SAM" id="SignalP"/>
    </source>
</evidence>
<dbReference type="InterPro" id="IPR021729">
    <property type="entry name" value="DUF3298"/>
</dbReference>
<keyword evidence="1" id="KW-0732">Signal</keyword>
<reference evidence="3 4" key="1">
    <citation type="submission" date="2019-03" db="EMBL/GenBank/DDBJ databases">
        <title>Genomic analyses of the natural microbiome of Caenorhabditis elegans.</title>
        <authorList>
            <person name="Samuel B."/>
        </authorList>
    </citation>
    <scope>NUCLEOTIDE SEQUENCE [LARGE SCALE GENOMIC DNA]</scope>
    <source>
        <strain evidence="3 4">JUb89</strain>
    </source>
</reference>
<dbReference type="AlphaFoldDB" id="A0A4R1Y0U1"/>
<dbReference type="Gene3D" id="3.90.640.20">
    <property type="entry name" value="Heat-shock cognate protein, ATPase"/>
    <property type="match status" value="1"/>
</dbReference>
<feature type="domain" description="DUF3298" evidence="2">
    <location>
        <begin position="162"/>
        <end position="231"/>
    </location>
</feature>
<dbReference type="OrthoDB" id="6697831at2"/>
<evidence type="ECO:0000259" key="2">
    <source>
        <dbReference type="Pfam" id="PF11738"/>
    </source>
</evidence>
<dbReference type="Gene3D" id="3.30.565.40">
    <property type="entry name" value="Fervidobacterium nodosum Rt17-B1 like"/>
    <property type="match status" value="1"/>
</dbReference>
<evidence type="ECO:0000313" key="4">
    <source>
        <dbReference type="Proteomes" id="UP000294963"/>
    </source>
</evidence>
<dbReference type="EMBL" id="SLVJ01000002">
    <property type="protein sequence ID" value="TCM69789.1"/>
    <property type="molecule type" value="Genomic_DNA"/>
</dbReference>
<sequence length="253" mass="28181">MKTSKYATALGVIAISTLALFSAGCQKKSESVGASAADVEVIQAKVAAAEGAKKQFCEPEACTDFDLQTVKTNQAWIDDYFLKRLQRDLPTAFGQDKGQETTAVAQKINNQSIAYVRFVGQNNQLATFQLQTYTYAAGAAHGMQHSEYVNFDLKKKKRLALSDILKANVEKKLLEQLYQANSAWLKQHNITPDKLQLSDNYYYGANGIVFVYPLYELASYAEGLTELNLDYRDAQAFVQAEYLPSLPHYQKTA</sequence>
<protein>
    <submittedName>
        <fullName evidence="3">Uncharacterized protein DUF3298</fullName>
    </submittedName>
</protein>
<dbReference type="InterPro" id="IPR037126">
    <property type="entry name" value="PdaC/RsiV-like_sf"/>
</dbReference>
<feature type="chain" id="PRO_5020914545" evidence="1">
    <location>
        <begin position="22"/>
        <end position="253"/>
    </location>
</feature>
<feature type="signal peptide" evidence="1">
    <location>
        <begin position="1"/>
        <end position="21"/>
    </location>
</feature>
<name>A0A4R1Y0U1_ACICA</name>
<comment type="caution">
    <text evidence="3">The sequence shown here is derived from an EMBL/GenBank/DDBJ whole genome shotgun (WGS) entry which is preliminary data.</text>
</comment>
<gene>
    <name evidence="3" type="ORF">EC844_10248</name>
</gene>
<accession>A0A4R1Y0U1</accession>
<proteinExistence type="predicted"/>
<dbReference type="PROSITE" id="PS51257">
    <property type="entry name" value="PROKAR_LIPOPROTEIN"/>
    <property type="match status" value="1"/>
</dbReference>
<dbReference type="Pfam" id="PF11738">
    <property type="entry name" value="DUF3298"/>
    <property type="match status" value="1"/>
</dbReference>